<dbReference type="SUPFAM" id="SSF56935">
    <property type="entry name" value="Porins"/>
    <property type="match status" value="1"/>
</dbReference>
<dbReference type="InterPro" id="IPR039426">
    <property type="entry name" value="TonB-dep_rcpt-like"/>
</dbReference>
<keyword evidence="6 8" id="KW-0472">Membrane</keyword>
<reference evidence="13" key="1">
    <citation type="submission" date="2022-07" db="EMBL/GenBank/DDBJ databases">
        <title>Tahibacter sp., a new gammaproteobacterium isolated from the silt sample collected at pig farm.</title>
        <authorList>
            <person name="Chen H."/>
        </authorList>
    </citation>
    <scope>NUCLEOTIDE SEQUENCE</scope>
    <source>
        <strain evidence="13">P2K</strain>
    </source>
</reference>
<dbReference type="EMBL" id="JANFQO010000001">
    <property type="protein sequence ID" value="MCQ4163171.1"/>
    <property type="molecule type" value="Genomic_DNA"/>
</dbReference>
<keyword evidence="5 9" id="KW-0798">TonB box</keyword>
<dbReference type="PROSITE" id="PS52016">
    <property type="entry name" value="TONB_DEPENDENT_REC_3"/>
    <property type="match status" value="1"/>
</dbReference>
<evidence type="ECO:0000313" key="14">
    <source>
        <dbReference type="Proteomes" id="UP001165498"/>
    </source>
</evidence>
<keyword evidence="4 8" id="KW-0812">Transmembrane</keyword>
<evidence type="ECO:0000256" key="6">
    <source>
        <dbReference type="ARBA" id="ARBA00023136"/>
    </source>
</evidence>
<dbReference type="Pfam" id="PF07715">
    <property type="entry name" value="Plug"/>
    <property type="match status" value="1"/>
</dbReference>
<keyword evidence="13" id="KW-0675">Receptor</keyword>
<dbReference type="InterPro" id="IPR036942">
    <property type="entry name" value="Beta-barrel_TonB_sf"/>
</dbReference>
<dbReference type="Pfam" id="PF00593">
    <property type="entry name" value="TonB_dep_Rec_b-barrel"/>
    <property type="match status" value="1"/>
</dbReference>
<dbReference type="Gene3D" id="2.170.130.10">
    <property type="entry name" value="TonB-dependent receptor, plug domain"/>
    <property type="match status" value="1"/>
</dbReference>
<dbReference type="PANTHER" id="PTHR47234:SF1">
    <property type="entry name" value="TONB-DEPENDENT RECEPTOR"/>
    <property type="match status" value="1"/>
</dbReference>
<evidence type="ECO:0000256" key="1">
    <source>
        <dbReference type="ARBA" id="ARBA00004571"/>
    </source>
</evidence>
<evidence type="ECO:0000256" key="8">
    <source>
        <dbReference type="PROSITE-ProRule" id="PRU01360"/>
    </source>
</evidence>
<keyword evidence="10" id="KW-0732">Signal</keyword>
<keyword evidence="7 8" id="KW-0998">Cell outer membrane</keyword>
<proteinExistence type="inferred from homology"/>
<dbReference type="InterPro" id="IPR037066">
    <property type="entry name" value="Plug_dom_sf"/>
</dbReference>
<feature type="chain" id="PRO_5045720573" evidence="10">
    <location>
        <begin position="29"/>
        <end position="916"/>
    </location>
</feature>
<gene>
    <name evidence="13" type="ORF">NM961_00415</name>
</gene>
<evidence type="ECO:0000313" key="13">
    <source>
        <dbReference type="EMBL" id="MCQ4163171.1"/>
    </source>
</evidence>
<comment type="subcellular location">
    <subcellularLocation>
        <location evidence="1 8">Cell outer membrane</location>
        <topology evidence="1 8">Multi-pass membrane protein</topology>
    </subcellularLocation>
</comment>
<comment type="caution">
    <text evidence="13">The sequence shown here is derived from an EMBL/GenBank/DDBJ whole genome shotgun (WGS) entry which is preliminary data.</text>
</comment>
<protein>
    <submittedName>
        <fullName evidence="13">TonB-dependent receptor</fullName>
    </submittedName>
</protein>
<keyword evidence="3 8" id="KW-1134">Transmembrane beta strand</keyword>
<evidence type="ECO:0000256" key="2">
    <source>
        <dbReference type="ARBA" id="ARBA00022448"/>
    </source>
</evidence>
<dbReference type="PANTHER" id="PTHR47234">
    <property type="match status" value="1"/>
</dbReference>
<dbReference type="Gene3D" id="2.40.170.20">
    <property type="entry name" value="TonB-dependent receptor, beta-barrel domain"/>
    <property type="match status" value="1"/>
</dbReference>
<accession>A0ABT1QKW8</accession>
<dbReference type="RefSeq" id="WP_255910187.1">
    <property type="nucleotide sequence ID" value="NZ_JANFQO010000001.1"/>
</dbReference>
<name>A0ABT1QKW8_9GAMM</name>
<dbReference type="InterPro" id="IPR000531">
    <property type="entry name" value="Beta-barrel_TonB"/>
</dbReference>
<sequence>MRSFALPTFVPRLLSLAILGALTLPVLAQQAPPPGEENTEKLEAITVTGSRIPRADIEGPAPVTVIEAGNIDTGGYRSVFDIVSAISQNTGIVQGEDFGSTFTPAANVINLRGLGPNHTLVLVNGRRVADYPVAYNGSVSAVDLANIPSVMIDRIEILSGSASAIYGSDAIAGVVNIILKKKHEGLDLSVKVGGTQQGGGANQRVQLIGGIDRGDFSGVFGLELTRRDPIRYGDRAVSRSYSRYAPGDLPGAIFALRDPASGDYYDLPGQGCAGVSHLLGGTVRAYQNPRFDGSYCSSDQYYGNRTMQTAKDIATAYASLNYALSDSTELFGDFMFGFSDIENNVRATSWSAPGGAFWNESTGRLENWSRVLTPEEMGGRDANNSSYLQRASNATFGVRGQLGTDWSYELAANRSDYVSDQGRVRLLAGITEFFLGRPTGTHEYEGSEFDAYNADPNRLITPLKPEEFRRLSRKSVERDKAWTEDLSFSFNGELFELPAGALGVAGVVEAGRQGFRNTPDSRINAGDYWNTAEATVEGGKRNRYAAGVEINAPILSRLTASAAARYDRYSYSGQSIGKSTYNFGLEYRPIDSLLLRGSQATSFRAPDMNYLFAKSTRGYFPSVTDYYQCRLQDQPYNSCDVFYNMNFASSGNTGLKPERGRSFTYGFVWSPTADFDFQADYYRIRISDQVTNLDEDQILRTEADCRLGRSPSGSVVDPNSTLCRDALARVVRNPATAPVNPNNVTNILVNPINSASERTSGIDISANYRWTIDGVGKFQARAAFTRVLEHKYQQFPGDPTYDYLNDLSYQSDWRKKTHASLSWQNGPWSATVDGTHYGEIPYNDYSGLRGTYTLYNGSVGYSFGEKADVLVAVNNLRNSTPWDKTGGWPNYSIGWYDAYGRQWWVQFNYRFGAGRD</sequence>
<evidence type="ECO:0000256" key="10">
    <source>
        <dbReference type="SAM" id="SignalP"/>
    </source>
</evidence>
<evidence type="ECO:0000259" key="11">
    <source>
        <dbReference type="Pfam" id="PF00593"/>
    </source>
</evidence>
<feature type="domain" description="TonB-dependent receptor plug" evidence="12">
    <location>
        <begin position="58"/>
        <end position="174"/>
    </location>
</feature>
<evidence type="ECO:0000256" key="3">
    <source>
        <dbReference type="ARBA" id="ARBA00022452"/>
    </source>
</evidence>
<evidence type="ECO:0000256" key="7">
    <source>
        <dbReference type="ARBA" id="ARBA00023237"/>
    </source>
</evidence>
<organism evidence="13 14">
    <name type="scientific">Tahibacter harae</name>
    <dbReference type="NCBI Taxonomy" id="2963937"/>
    <lineage>
        <taxon>Bacteria</taxon>
        <taxon>Pseudomonadati</taxon>
        <taxon>Pseudomonadota</taxon>
        <taxon>Gammaproteobacteria</taxon>
        <taxon>Lysobacterales</taxon>
        <taxon>Rhodanobacteraceae</taxon>
        <taxon>Tahibacter</taxon>
    </lineage>
</organism>
<evidence type="ECO:0000256" key="5">
    <source>
        <dbReference type="ARBA" id="ARBA00023077"/>
    </source>
</evidence>
<keyword evidence="14" id="KW-1185">Reference proteome</keyword>
<evidence type="ECO:0000256" key="9">
    <source>
        <dbReference type="RuleBase" id="RU003357"/>
    </source>
</evidence>
<feature type="signal peptide" evidence="10">
    <location>
        <begin position="1"/>
        <end position="28"/>
    </location>
</feature>
<feature type="domain" description="TonB-dependent receptor-like beta-barrel" evidence="11">
    <location>
        <begin position="391"/>
        <end position="876"/>
    </location>
</feature>
<evidence type="ECO:0000259" key="12">
    <source>
        <dbReference type="Pfam" id="PF07715"/>
    </source>
</evidence>
<keyword evidence="2 8" id="KW-0813">Transport</keyword>
<evidence type="ECO:0000256" key="4">
    <source>
        <dbReference type="ARBA" id="ARBA00022692"/>
    </source>
</evidence>
<comment type="similarity">
    <text evidence="8 9">Belongs to the TonB-dependent receptor family.</text>
</comment>
<dbReference type="InterPro" id="IPR012910">
    <property type="entry name" value="Plug_dom"/>
</dbReference>
<dbReference type="Proteomes" id="UP001165498">
    <property type="component" value="Unassembled WGS sequence"/>
</dbReference>